<reference evidence="4" key="1">
    <citation type="submission" date="2023-01" db="EMBL/GenBank/DDBJ databases">
        <title>Complete genome sequence of Planctobacterium marinum strain Dej080120_11.</title>
        <authorList>
            <person name="Ueki S."/>
            <person name="Maruyama F."/>
        </authorList>
    </citation>
    <scope>NUCLEOTIDE SEQUENCE</scope>
    <source>
        <strain evidence="4">Dej080120_11</strain>
    </source>
</reference>
<dbReference type="Gene3D" id="3.40.50.1820">
    <property type="entry name" value="alpha/beta hydrolase"/>
    <property type="match status" value="1"/>
</dbReference>
<gene>
    <name evidence="4" type="ORF">MACH26_39440</name>
</gene>
<sequence length="233" mass="26053">MPGTYNKENTMSNELLPYVEVNPSKTADAVVIWLHGLGDSGNGFAPIVPQLGLPENMAVRFVFPHAPIIPVTINNGMEMRAWYDIKTLSFEDRADMEGVQRSAAQVEQLLQREIANGIPPERIVLAGFSQGGVISYYVALRQTEKLAGVLTLSTYMCDADQTRQDWQDSNKDTPFFASHGAYDEMVPIALGKSAYMNLKEAGFNARWEQYPMQHNVHMQQLQEIASWLQDVLG</sequence>
<keyword evidence="2" id="KW-0378">Hydrolase</keyword>
<evidence type="ECO:0000256" key="2">
    <source>
        <dbReference type="ARBA" id="ARBA00022801"/>
    </source>
</evidence>
<proteinExistence type="inferred from homology"/>
<dbReference type="SUPFAM" id="SSF53474">
    <property type="entry name" value="alpha/beta-Hydrolases"/>
    <property type="match status" value="1"/>
</dbReference>
<evidence type="ECO:0000256" key="1">
    <source>
        <dbReference type="ARBA" id="ARBA00006499"/>
    </source>
</evidence>
<dbReference type="EMBL" id="AP027272">
    <property type="protein sequence ID" value="BDX08423.1"/>
    <property type="molecule type" value="Genomic_DNA"/>
</dbReference>
<dbReference type="GO" id="GO:0016787">
    <property type="term" value="F:hydrolase activity"/>
    <property type="evidence" value="ECO:0007669"/>
    <property type="project" value="UniProtKB-KW"/>
</dbReference>
<dbReference type="AlphaFoldDB" id="A0AA48HKC2"/>
<evidence type="ECO:0000313" key="5">
    <source>
        <dbReference type="Proteomes" id="UP001333710"/>
    </source>
</evidence>
<dbReference type="PANTHER" id="PTHR10655:SF17">
    <property type="entry name" value="LYSOPHOSPHOLIPASE-LIKE PROTEIN 1"/>
    <property type="match status" value="1"/>
</dbReference>
<name>A0AA48HKC2_9ALTE</name>
<dbReference type="InterPro" id="IPR029058">
    <property type="entry name" value="AB_hydrolase_fold"/>
</dbReference>
<protein>
    <submittedName>
        <fullName evidence="4">Carboxylesterase</fullName>
    </submittedName>
</protein>
<dbReference type="Proteomes" id="UP001333710">
    <property type="component" value="Chromosome"/>
</dbReference>
<dbReference type="Pfam" id="PF02230">
    <property type="entry name" value="Abhydrolase_2"/>
    <property type="match status" value="1"/>
</dbReference>
<evidence type="ECO:0000259" key="3">
    <source>
        <dbReference type="Pfam" id="PF02230"/>
    </source>
</evidence>
<accession>A0AA48HKC2</accession>
<dbReference type="InterPro" id="IPR003140">
    <property type="entry name" value="PLipase/COase/thioEstase"/>
</dbReference>
<dbReference type="KEGG" id="pmaw:MACH26_39440"/>
<comment type="similarity">
    <text evidence="1">Belongs to the AB hydrolase superfamily. AB hydrolase 2 family.</text>
</comment>
<evidence type="ECO:0000313" key="4">
    <source>
        <dbReference type="EMBL" id="BDX08423.1"/>
    </source>
</evidence>
<feature type="domain" description="Phospholipase/carboxylesterase/thioesterase" evidence="3">
    <location>
        <begin position="21"/>
        <end position="230"/>
    </location>
</feature>
<dbReference type="PANTHER" id="PTHR10655">
    <property type="entry name" value="LYSOPHOSPHOLIPASE-RELATED"/>
    <property type="match status" value="1"/>
</dbReference>
<keyword evidence="5" id="KW-1185">Reference proteome</keyword>
<organism evidence="4 5">
    <name type="scientific">Planctobacterium marinum</name>
    <dbReference type="NCBI Taxonomy" id="1631968"/>
    <lineage>
        <taxon>Bacteria</taxon>
        <taxon>Pseudomonadati</taxon>
        <taxon>Pseudomonadota</taxon>
        <taxon>Gammaproteobacteria</taxon>
        <taxon>Alteromonadales</taxon>
        <taxon>Alteromonadaceae</taxon>
        <taxon>Planctobacterium</taxon>
    </lineage>
</organism>
<dbReference type="InterPro" id="IPR050565">
    <property type="entry name" value="LYPA1-2/EST-like"/>
</dbReference>